<comment type="caution">
    <text evidence="8">The sequence shown here is derived from an EMBL/GenBank/DDBJ whole genome shotgun (WGS) entry which is preliminary data.</text>
</comment>
<proteinExistence type="predicted"/>
<dbReference type="PANTHER" id="PTHR41694:SF3">
    <property type="entry name" value="RNA-DIRECTED DNA POLYMERASE-RELATED"/>
    <property type="match status" value="1"/>
</dbReference>
<keyword evidence="3" id="KW-0540">Nuclease</keyword>
<evidence type="ECO:0000313" key="8">
    <source>
        <dbReference type="EMBL" id="TRZ07938.1"/>
    </source>
</evidence>
<keyword evidence="6" id="KW-0695">RNA-directed DNA polymerase</keyword>
<evidence type="ECO:0000256" key="3">
    <source>
        <dbReference type="ARBA" id="ARBA00022722"/>
    </source>
</evidence>
<dbReference type="InterPro" id="IPR036397">
    <property type="entry name" value="RNaseH_sf"/>
</dbReference>
<reference evidence="8" key="1">
    <citation type="submission" date="2019-04" db="EMBL/GenBank/DDBJ databases">
        <title>Genome assembly of Zosterops borbonicus 15179.</title>
        <authorList>
            <person name="Leroy T."/>
            <person name="Anselmetti Y."/>
            <person name="Tilak M.-K."/>
            <person name="Nabholz B."/>
        </authorList>
    </citation>
    <scope>NUCLEOTIDE SEQUENCE</scope>
    <source>
        <strain evidence="8">HGM_15179</strain>
        <tissue evidence="8">Muscle</tissue>
    </source>
</reference>
<keyword evidence="9" id="KW-1185">Reference proteome</keyword>
<dbReference type="InterPro" id="IPR002156">
    <property type="entry name" value="RNaseH_domain"/>
</dbReference>
<evidence type="ECO:0000256" key="6">
    <source>
        <dbReference type="ARBA" id="ARBA00022918"/>
    </source>
</evidence>
<name>A0A8K1D980_9PASS</name>
<dbReference type="PROSITE" id="PS50879">
    <property type="entry name" value="RNASE_H_1"/>
    <property type="match status" value="1"/>
</dbReference>
<evidence type="ECO:0000256" key="2">
    <source>
        <dbReference type="ARBA" id="ARBA00022695"/>
    </source>
</evidence>
<dbReference type="SUPFAM" id="SSF53098">
    <property type="entry name" value="Ribonuclease H-like"/>
    <property type="match status" value="1"/>
</dbReference>
<evidence type="ECO:0000259" key="7">
    <source>
        <dbReference type="PROSITE" id="PS50879"/>
    </source>
</evidence>
<dbReference type="GO" id="GO:0003964">
    <property type="term" value="F:RNA-directed DNA polymerase activity"/>
    <property type="evidence" value="ECO:0007669"/>
    <property type="project" value="UniProtKB-KW"/>
</dbReference>
<protein>
    <recommendedName>
        <fullName evidence="7">RNase H type-1 domain-containing protein</fullName>
    </recommendedName>
</protein>
<dbReference type="GO" id="GO:0004523">
    <property type="term" value="F:RNA-DNA hybrid ribonuclease activity"/>
    <property type="evidence" value="ECO:0007669"/>
    <property type="project" value="InterPro"/>
</dbReference>
<evidence type="ECO:0000256" key="4">
    <source>
        <dbReference type="ARBA" id="ARBA00022759"/>
    </source>
</evidence>
<evidence type="ECO:0000256" key="1">
    <source>
        <dbReference type="ARBA" id="ARBA00022679"/>
    </source>
</evidence>
<dbReference type="GO" id="GO:0035613">
    <property type="term" value="F:RNA stem-loop binding"/>
    <property type="evidence" value="ECO:0007669"/>
    <property type="project" value="TreeGrafter"/>
</dbReference>
<dbReference type="Pfam" id="PF00075">
    <property type="entry name" value="RNase_H"/>
    <property type="match status" value="1"/>
</dbReference>
<dbReference type="InterPro" id="IPR012337">
    <property type="entry name" value="RNaseH-like_sf"/>
</dbReference>
<keyword evidence="5" id="KW-0378">Hydrolase</keyword>
<feature type="domain" description="RNase H type-1" evidence="7">
    <location>
        <begin position="69"/>
        <end position="206"/>
    </location>
</feature>
<dbReference type="Proteomes" id="UP000796761">
    <property type="component" value="Unassembled WGS sequence"/>
</dbReference>
<accession>A0A8K1D980</accession>
<dbReference type="EMBL" id="SWJQ01001564">
    <property type="protein sequence ID" value="TRZ07938.1"/>
    <property type="molecule type" value="Genomic_DNA"/>
</dbReference>
<dbReference type="AlphaFoldDB" id="A0A8K1D980"/>
<dbReference type="Gene3D" id="3.30.420.10">
    <property type="entry name" value="Ribonuclease H-like superfamily/Ribonuclease H"/>
    <property type="match status" value="1"/>
</dbReference>
<dbReference type="OrthoDB" id="9395371at2759"/>
<keyword evidence="2" id="KW-0548">Nucleotidyltransferase</keyword>
<keyword evidence="1" id="KW-0808">Transferase</keyword>
<dbReference type="PANTHER" id="PTHR41694">
    <property type="entry name" value="ENDOGENOUS RETROVIRUS GROUP K MEMBER POL PROTEIN"/>
    <property type="match status" value="1"/>
</dbReference>
<gene>
    <name evidence="8" type="ORF">HGM15179_019169</name>
</gene>
<keyword evidence="4" id="KW-0255">Endonuclease</keyword>
<evidence type="ECO:0000313" key="9">
    <source>
        <dbReference type="Proteomes" id="UP000796761"/>
    </source>
</evidence>
<sequence>MPENDILVATSVDMIEACSRVGTMEDKNGGLADAMAVALKVLVQHSKSISLKYFRCGKVEELPWLSRQPVESLTVFTDASRKNSKAGLTWQENGKWLSEVLERPGDSLQILELYAVIRVFEKWPNDPINIVSDSLYIIGVVERMEWALLKEVQNRWLWQLFLQVWQLLNSRRRDYFITHRQSHSGLMEGLTLGNEKADQLVAPLWASASPNIDKFAQARMAHEFFH</sequence>
<organism evidence="8 9">
    <name type="scientific">Zosterops borbonicus</name>
    <dbReference type="NCBI Taxonomy" id="364589"/>
    <lineage>
        <taxon>Eukaryota</taxon>
        <taxon>Metazoa</taxon>
        <taxon>Chordata</taxon>
        <taxon>Craniata</taxon>
        <taxon>Vertebrata</taxon>
        <taxon>Euteleostomi</taxon>
        <taxon>Archelosauria</taxon>
        <taxon>Archosauria</taxon>
        <taxon>Dinosauria</taxon>
        <taxon>Saurischia</taxon>
        <taxon>Theropoda</taxon>
        <taxon>Coelurosauria</taxon>
        <taxon>Aves</taxon>
        <taxon>Neognathae</taxon>
        <taxon>Neoaves</taxon>
        <taxon>Telluraves</taxon>
        <taxon>Australaves</taxon>
        <taxon>Passeriformes</taxon>
        <taxon>Sylvioidea</taxon>
        <taxon>Zosteropidae</taxon>
        <taxon>Zosterops</taxon>
    </lineage>
</organism>
<evidence type="ECO:0000256" key="5">
    <source>
        <dbReference type="ARBA" id="ARBA00022801"/>
    </source>
</evidence>